<dbReference type="RefSeq" id="WP_346103558.1">
    <property type="nucleotide sequence ID" value="NZ_BAAAMU010000011.1"/>
</dbReference>
<comment type="caution">
    <text evidence="1">The sequence shown here is derived from an EMBL/GenBank/DDBJ whole genome shotgun (WGS) entry which is preliminary data.</text>
</comment>
<sequence>MRDHISYDPATAPAPIIATPTPGKPLLRLSGIVFGWLGRCIHCRTDAALFTEDGDILVELEGSGSKARWSRRHLVKCPEVPRKCPRCGAAKWCYAGSFQKPTRESPRFVGDAVTSALEAVFAQLRADYPEAARAADQQQRPESAYTTVVMG</sequence>
<evidence type="ECO:0000313" key="1">
    <source>
        <dbReference type="EMBL" id="GAA1624186.1"/>
    </source>
</evidence>
<name>A0ABP4QW56_9ACTN</name>
<proteinExistence type="predicted"/>
<accession>A0ABP4QW56</accession>
<organism evidence="1 2">
    <name type="scientific">Nonomuraea maheshkhaliensis</name>
    <dbReference type="NCBI Taxonomy" id="419590"/>
    <lineage>
        <taxon>Bacteria</taxon>
        <taxon>Bacillati</taxon>
        <taxon>Actinomycetota</taxon>
        <taxon>Actinomycetes</taxon>
        <taxon>Streptosporangiales</taxon>
        <taxon>Streptosporangiaceae</taxon>
        <taxon>Nonomuraea</taxon>
    </lineage>
</organism>
<dbReference type="EMBL" id="BAAAMU010000011">
    <property type="protein sequence ID" value="GAA1624186.1"/>
    <property type="molecule type" value="Genomic_DNA"/>
</dbReference>
<protein>
    <submittedName>
        <fullName evidence="1">Uncharacterized protein</fullName>
    </submittedName>
</protein>
<gene>
    <name evidence="1" type="ORF">GCM10009733_021060</name>
</gene>
<evidence type="ECO:0000313" key="2">
    <source>
        <dbReference type="Proteomes" id="UP001500064"/>
    </source>
</evidence>
<dbReference type="Proteomes" id="UP001500064">
    <property type="component" value="Unassembled WGS sequence"/>
</dbReference>
<reference evidence="2" key="1">
    <citation type="journal article" date="2019" name="Int. J. Syst. Evol. Microbiol.">
        <title>The Global Catalogue of Microorganisms (GCM) 10K type strain sequencing project: providing services to taxonomists for standard genome sequencing and annotation.</title>
        <authorList>
            <consortium name="The Broad Institute Genomics Platform"/>
            <consortium name="The Broad Institute Genome Sequencing Center for Infectious Disease"/>
            <person name="Wu L."/>
            <person name="Ma J."/>
        </authorList>
    </citation>
    <scope>NUCLEOTIDE SEQUENCE [LARGE SCALE GENOMIC DNA]</scope>
    <source>
        <strain evidence="2">JCM 13929</strain>
    </source>
</reference>
<keyword evidence="2" id="KW-1185">Reference proteome</keyword>